<comment type="caution">
    <text evidence="2">The sequence shown here is derived from an EMBL/GenBank/DDBJ whole genome shotgun (WGS) entry which is preliminary data.</text>
</comment>
<evidence type="ECO:0000256" key="1">
    <source>
        <dbReference type="SAM" id="MobiDB-lite"/>
    </source>
</evidence>
<protein>
    <submittedName>
        <fullName evidence="2">Uncharacterized protein</fullName>
    </submittedName>
</protein>
<feature type="region of interest" description="Disordered" evidence="1">
    <location>
        <begin position="144"/>
        <end position="173"/>
    </location>
</feature>
<gene>
    <name evidence="2" type="ORF">C8P63_13513</name>
</gene>
<feature type="region of interest" description="Disordered" evidence="1">
    <location>
        <begin position="1"/>
        <end position="33"/>
    </location>
</feature>
<accession>A0A2T6B4A6</accession>
<feature type="compositionally biased region" description="Basic and acidic residues" evidence="1">
    <location>
        <begin position="1"/>
        <end position="12"/>
    </location>
</feature>
<keyword evidence="3" id="KW-1185">Reference proteome</keyword>
<name>A0A2T6B4A6_9BACL</name>
<sequence length="173" mass="20148">MEAPSERNECSPRRSGRVTSRKRVCKSKREEASRPPRTPVFRYILLPSRLSLSAPEFHRIHRLRGSRTEEVFLSPSPPVGIFTQPRRIRWKHGFYGFFGSHSVEKRRLYSGRLFHLTTNRRTVTPFFRFNGKRVVLSPFHSVGDGCSKERPPAGTGSRWPRKTRKSEWCGPVR</sequence>
<organism evidence="2 3">
    <name type="scientific">Melghirimyces profundicolus</name>
    <dbReference type="NCBI Taxonomy" id="1242148"/>
    <lineage>
        <taxon>Bacteria</taxon>
        <taxon>Bacillati</taxon>
        <taxon>Bacillota</taxon>
        <taxon>Bacilli</taxon>
        <taxon>Bacillales</taxon>
        <taxon>Thermoactinomycetaceae</taxon>
        <taxon>Melghirimyces</taxon>
    </lineage>
</organism>
<evidence type="ECO:0000313" key="3">
    <source>
        <dbReference type="Proteomes" id="UP000244240"/>
    </source>
</evidence>
<dbReference type="AlphaFoldDB" id="A0A2T6B4A6"/>
<dbReference type="EMBL" id="QBKR01000035">
    <property type="protein sequence ID" value="PTX50865.1"/>
    <property type="molecule type" value="Genomic_DNA"/>
</dbReference>
<proteinExistence type="predicted"/>
<dbReference type="Proteomes" id="UP000244240">
    <property type="component" value="Unassembled WGS sequence"/>
</dbReference>
<evidence type="ECO:0000313" key="2">
    <source>
        <dbReference type="EMBL" id="PTX50865.1"/>
    </source>
</evidence>
<reference evidence="2 3" key="1">
    <citation type="submission" date="2018-04" db="EMBL/GenBank/DDBJ databases">
        <title>Genomic Encyclopedia of Archaeal and Bacterial Type Strains, Phase II (KMG-II): from individual species to whole genera.</title>
        <authorList>
            <person name="Goeker M."/>
        </authorList>
    </citation>
    <scope>NUCLEOTIDE SEQUENCE [LARGE SCALE GENOMIC DNA]</scope>
    <source>
        <strain evidence="2 3">DSM 45787</strain>
    </source>
</reference>
<feature type="compositionally biased region" description="Basic residues" evidence="1">
    <location>
        <begin position="14"/>
        <end position="26"/>
    </location>
</feature>